<reference evidence="1" key="1">
    <citation type="submission" date="2020-11" db="EMBL/GenBank/DDBJ databases">
        <authorList>
            <person name="Tran Van P."/>
        </authorList>
    </citation>
    <scope>NUCLEOTIDE SEQUENCE</scope>
</reference>
<protein>
    <submittedName>
        <fullName evidence="1">Uncharacterized protein</fullName>
    </submittedName>
</protein>
<gene>
    <name evidence="1" type="ORF">TCEB3V08_LOCUS7724</name>
</gene>
<name>A0A7R9CYP3_TIMCR</name>
<organism evidence="1">
    <name type="scientific">Timema cristinae</name>
    <name type="common">Walking stick</name>
    <dbReference type="NCBI Taxonomy" id="61476"/>
    <lineage>
        <taxon>Eukaryota</taxon>
        <taxon>Metazoa</taxon>
        <taxon>Ecdysozoa</taxon>
        <taxon>Arthropoda</taxon>
        <taxon>Hexapoda</taxon>
        <taxon>Insecta</taxon>
        <taxon>Pterygota</taxon>
        <taxon>Neoptera</taxon>
        <taxon>Polyneoptera</taxon>
        <taxon>Phasmatodea</taxon>
        <taxon>Timematodea</taxon>
        <taxon>Timematoidea</taxon>
        <taxon>Timematidae</taxon>
        <taxon>Timema</taxon>
    </lineage>
</organism>
<dbReference type="EMBL" id="OC319294">
    <property type="protein sequence ID" value="CAD7404902.1"/>
    <property type="molecule type" value="Genomic_DNA"/>
</dbReference>
<proteinExistence type="predicted"/>
<accession>A0A7R9CYP3</accession>
<sequence length="198" mass="22118">MVQGITLTINLTVDDGGFKSWPKKPPPPFHLFNAVADKWFKLSKTRIVLGRREDVEDQTPEVVDLVIKEKLIRCCFDASNHTLKQNPWYQAMERSLRLDECFLAGIVAATANHGHCSGIDANQTTRGINRKLCCVHVALKTPQCHTASTGRIHSLGWLVQSMRNNARTFLDVSGTELADEMPLGSHISWSQLHLSNGM</sequence>
<evidence type="ECO:0000313" key="1">
    <source>
        <dbReference type="EMBL" id="CAD7404902.1"/>
    </source>
</evidence>
<dbReference type="AlphaFoldDB" id="A0A7R9CYP3"/>